<feature type="transmembrane region" description="Helical" evidence="7">
    <location>
        <begin position="34"/>
        <end position="52"/>
    </location>
</feature>
<dbReference type="Pfam" id="PF17963">
    <property type="entry name" value="Big_9"/>
    <property type="match status" value="1"/>
</dbReference>
<evidence type="ECO:0000259" key="8">
    <source>
        <dbReference type="Pfam" id="PF20009"/>
    </source>
</evidence>
<dbReference type="Proteomes" id="UP000248584">
    <property type="component" value="Unassembled WGS sequence"/>
</dbReference>
<keyword evidence="4" id="KW-0732">Signal</keyword>
<dbReference type="EMBL" id="QKZR01000004">
    <property type="protein sequence ID" value="PZX39243.1"/>
    <property type="molecule type" value="Genomic_DNA"/>
</dbReference>
<keyword evidence="7" id="KW-0472">Membrane</keyword>
<dbReference type="InterPro" id="IPR045474">
    <property type="entry name" value="GEVED"/>
</dbReference>
<dbReference type="Pfam" id="PF20009">
    <property type="entry name" value="GEVED"/>
    <property type="match status" value="2"/>
</dbReference>
<dbReference type="InterPro" id="IPR013320">
    <property type="entry name" value="ConA-like_dom_sf"/>
</dbReference>
<evidence type="ECO:0000256" key="2">
    <source>
        <dbReference type="ARBA" id="ARBA00004496"/>
    </source>
</evidence>
<evidence type="ECO:0000313" key="11">
    <source>
        <dbReference type="Proteomes" id="UP000248584"/>
    </source>
</evidence>
<proteinExistence type="predicted"/>
<dbReference type="SUPFAM" id="SSF49899">
    <property type="entry name" value="Concanavalin A-like lectins/glucanases"/>
    <property type="match status" value="1"/>
</dbReference>
<accession>A0ABX5PWG6</accession>
<keyword evidence="7" id="KW-1133">Transmembrane helix</keyword>
<evidence type="ECO:0000256" key="3">
    <source>
        <dbReference type="ARBA" id="ARBA00022490"/>
    </source>
</evidence>
<reference evidence="10 11" key="1">
    <citation type="submission" date="2018-06" db="EMBL/GenBank/DDBJ databases">
        <title>Genomic Encyclopedia of Archaeal and Bacterial Type Strains, Phase II (KMG-II): from individual species to whole genera.</title>
        <authorList>
            <person name="Goeker M."/>
        </authorList>
    </citation>
    <scope>NUCLEOTIDE SEQUENCE [LARGE SCALE GENOMIC DNA]</scope>
    <source>
        <strain evidence="10 11">DSM 17205</strain>
    </source>
</reference>
<comment type="subcellular location">
    <subcellularLocation>
        <location evidence="1">Cell projection</location>
        <location evidence="1">Cilium</location>
    </subcellularLocation>
    <subcellularLocation>
        <location evidence="2">Cytoplasm</location>
    </subcellularLocation>
</comment>
<comment type="caution">
    <text evidence="10">The sequence shown here is derived from an EMBL/GenBank/DDBJ whole genome shotgun (WGS) entry which is preliminary data.</text>
</comment>
<gene>
    <name evidence="10" type="ORF">LX97_02609</name>
</gene>
<feature type="domain" description="GEVED" evidence="8">
    <location>
        <begin position="373"/>
        <end position="451"/>
    </location>
</feature>
<evidence type="ECO:0000256" key="7">
    <source>
        <dbReference type="SAM" id="Phobius"/>
    </source>
</evidence>
<dbReference type="InterPro" id="IPR026444">
    <property type="entry name" value="Secre_tail"/>
</dbReference>
<evidence type="ECO:0000256" key="1">
    <source>
        <dbReference type="ARBA" id="ARBA00004138"/>
    </source>
</evidence>
<dbReference type="InterPro" id="IPR013783">
    <property type="entry name" value="Ig-like_fold"/>
</dbReference>
<dbReference type="InterPro" id="IPR053879">
    <property type="entry name" value="HYDIN_VesB_CFA65-like_Ig"/>
</dbReference>
<dbReference type="NCBIfam" id="NF012200">
    <property type="entry name" value="choice_anch_D"/>
    <property type="match status" value="1"/>
</dbReference>
<evidence type="ECO:0000259" key="9">
    <source>
        <dbReference type="Pfam" id="PF22544"/>
    </source>
</evidence>
<dbReference type="Gene3D" id="2.60.40.3440">
    <property type="match status" value="1"/>
</dbReference>
<evidence type="ECO:0000256" key="4">
    <source>
        <dbReference type="ARBA" id="ARBA00022729"/>
    </source>
</evidence>
<keyword evidence="5" id="KW-0969">Cilium</keyword>
<sequence length="1916" mass="208172">MFVTYYFNVCYIMKPNYLNSNKPFLFGLKSINSIVGKILILFLLGISGSLFAQTYCTPNISYNNDQFIDRVRLNNLDNSSGYTGNAQGYHDYTAQTANLEIGSNYTLTLDIYHEFNWLRAGIVGWIDFNSDGTFNNNTEKVISLDDTNAAVRTATISIPTTVSPGTYRMRFIMKSWYEVGDACASDTDWYGETEDYTVVISSPSSPIANNDYLNVLFNSLGGAGNSIDVSLNDLIGSTYGSDGDDYSIASYPLTTANGGTVTEVSDGLFNYVPLTDFIGVDSFSYQLCDAGGVCTTAVVEVAVGFGACTPTSNSSGTHYLDSVLLNGESGSQINNNSGDDNGFGNYTNLTAVQVYAGGTYTLTPDAVGANSGWAAYIDYNRDGVYNTFGDEKIIDTNGEVALPYSGINFTVPANQGLGRYILRVGTRQYFSSNDPCGNTGAAPEEFEDYVVEVIINPGSDRRASISGNSVGIEDESIITSTSNNTDFGTVDISSGRRQRTFTITNIGGGNLRLNNTPVRFVNPITPEFTIVSQPAGGTIIPSGGSANFVIEFDPNSVNSFTTKVNVRSNSRATGTNQYNFIIEGEGAQIYPDTDGDGVADNVDIDDDNDGITDTEEQNICLSNPLSTTADVIFLNETFGNGLTRITIDGATAGVTTSYCYEDGTTGQGPNECNNDPNLGDGKYTVHYSVTDNDGVLNRGTNLPDVSSWADRVWYFGEDHTSGDTNGRMAIFNADFDPGVFYETEIVGTVAGAPLDYSFWALNLDRLDSEFNSGELPRILPNISVNFYSIDKTILYQTFNAGDIPRCDSDPTNMCTISEWIQKTTSLTLPASDFVIQLVNNAPGGLGNDLALDDIRITQELCDLDGDGVADVVDLDNDNDGIPNIYELGKPGAIATIDVNLDGTSFGDGNWLDLNQNGMHDDYESFTPRDTDQDGVADYLDLDSDNDGIFDILEYDGLGDLDVNGDGIGDGTDASSGVDNDGFDGDGLLSLIDLNDDDADKVDHGTIGFMIPVDSDGDDIPDYIDIDSNDPLNDLTNGSDIDNSLYADLDTDNDGEVDFTSDIDQDGVSDGNSDFDTGFFGAPIDLDRDLFIDFDGRNDYVQNSMAITAGLDNLTAMTWIMLGDGFSSSTIISETNFNMRIRSTGIIEVTIKDNSGTLFNLESSSTLSINKWYHVSVIYNQNTSKTVLYINGIEEDMQNTGALPLETVADDKFTLGNKSDGTSDYFKGSIDELRIFNKALDTIVMRQMMYQEIEPSGSSIKGKVIDKVFNGLATSDLLLHYDFKKITADQVFNQGNVISNGTMYNIKSILPQSAPLPYETKQDGSLLNPTTFKQEGVWDPLDLQNFPYSILHVKNNVTQPMNMYNAGLIIDTGNTLIVNDGLEVNNTWYLKLDGTVDFLGESQLVQGENSELDLTSSGKILIRQEGISDARNYNYWSSPVGASSATSNNTSFQLSLLKDANGLGNVVFTGRNVATPPVTIPATVSGRWLYTYWNGQTYQDWNPIDAATPIPAGHGWTMKGAGAINPGYVFEGKPNNGSINVAAVDADGDPAADLTFSLLGNPYPSAIDARKFIDDNAGVIDGAVYLWDHFRGTDHLLANYEGGFMTINNTATLAATSIPIGSGALGGGLSGREPGFYIPVGQGFNVTITNNGSVNFNNGQREFKTEGAESVFVAAPGTSQPIADRSNRQNPDMGILRLEIEADNGAGSETVIGFADFVTDGIDYGYDAVKYDNPAETDIYISYSGKNYVIRSLAQITPNKVIPVTIHGKANLNYRFSAKEIANIDSSQDIFLYDNEMNVYHNLRNGYYFYNVSANRRNSSRFEIVFQQTTLGLDQEAIDLIDIYYLNNDGKIYVDHLNETLDYMNIYDLSGKMLFRFRESELININNGIYIPEISSGIYLVEVEFKGAKKSVKIVVN</sequence>
<evidence type="ECO:0000313" key="10">
    <source>
        <dbReference type="EMBL" id="PZX39243.1"/>
    </source>
</evidence>
<organism evidence="10 11">
    <name type="scientific">Nonlabens dokdonensis</name>
    <dbReference type="NCBI Taxonomy" id="328515"/>
    <lineage>
        <taxon>Bacteria</taxon>
        <taxon>Pseudomonadati</taxon>
        <taxon>Bacteroidota</taxon>
        <taxon>Flavobacteriia</taxon>
        <taxon>Flavobacteriales</taxon>
        <taxon>Flavobacteriaceae</taxon>
        <taxon>Nonlabens</taxon>
    </lineage>
</organism>
<dbReference type="Gene3D" id="2.60.120.200">
    <property type="match status" value="1"/>
</dbReference>
<evidence type="ECO:0000256" key="6">
    <source>
        <dbReference type="ARBA" id="ARBA00023273"/>
    </source>
</evidence>
<dbReference type="NCBIfam" id="TIGR04183">
    <property type="entry name" value="Por_Secre_tail"/>
    <property type="match status" value="1"/>
</dbReference>
<keyword evidence="7" id="KW-0812">Transmembrane</keyword>
<name>A0ABX5PWG6_9FLAO</name>
<dbReference type="Pfam" id="PF22544">
    <property type="entry name" value="HYDIN_VesB_CFA65-like_Ig"/>
    <property type="match status" value="1"/>
</dbReference>
<feature type="domain" description="HYDIN/VesB/CFA65-like Ig-like" evidence="9">
    <location>
        <begin position="481"/>
        <end position="573"/>
    </location>
</feature>
<protein>
    <submittedName>
        <fullName evidence="10">Secreted protein (Por secretion system target)</fullName>
    </submittedName>
</protein>
<keyword evidence="11" id="KW-1185">Reference proteome</keyword>
<feature type="domain" description="GEVED" evidence="8">
    <location>
        <begin position="123"/>
        <end position="198"/>
    </location>
</feature>
<evidence type="ECO:0000256" key="5">
    <source>
        <dbReference type="ARBA" id="ARBA00023069"/>
    </source>
</evidence>
<dbReference type="Pfam" id="PF13385">
    <property type="entry name" value="Laminin_G_3"/>
    <property type="match status" value="1"/>
</dbReference>
<keyword evidence="3" id="KW-0963">Cytoplasm</keyword>
<keyword evidence="6" id="KW-0966">Cell projection</keyword>
<dbReference type="Gene3D" id="2.60.40.10">
    <property type="entry name" value="Immunoglobulins"/>
    <property type="match status" value="1"/>
</dbReference>